<evidence type="ECO:0000256" key="1">
    <source>
        <dbReference type="SAM" id="MobiDB-lite"/>
    </source>
</evidence>
<dbReference type="EMBL" id="CP069482">
    <property type="protein sequence ID" value="QRO76393.1"/>
    <property type="molecule type" value="Genomic_DNA"/>
</dbReference>
<dbReference type="GeneID" id="93127100"/>
<organism evidence="2 3">
    <name type="scientific">Burkholderia dolosa</name>
    <dbReference type="NCBI Taxonomy" id="152500"/>
    <lineage>
        <taxon>Bacteria</taxon>
        <taxon>Pseudomonadati</taxon>
        <taxon>Pseudomonadota</taxon>
        <taxon>Betaproteobacteria</taxon>
        <taxon>Burkholderiales</taxon>
        <taxon>Burkholderiaceae</taxon>
        <taxon>Burkholderia</taxon>
        <taxon>Burkholderia cepacia complex</taxon>
    </lineage>
</organism>
<accession>A0A892HV38</accession>
<gene>
    <name evidence="2" type="ORF">I6K02_10685</name>
</gene>
<dbReference type="RefSeq" id="WP_065228301.1">
    <property type="nucleotide sequence ID" value="NZ_CABVPR010000023.1"/>
</dbReference>
<evidence type="ECO:0000313" key="3">
    <source>
        <dbReference type="Proteomes" id="UP000625568"/>
    </source>
</evidence>
<evidence type="ECO:0000313" key="2">
    <source>
        <dbReference type="EMBL" id="QRO76393.1"/>
    </source>
</evidence>
<reference evidence="2 3" key="1">
    <citation type="submission" date="2021-02" db="EMBL/GenBank/DDBJ databases">
        <title>FDA dAtabase for Regulatory Grade micrObial Sequences (FDA-ARGOS): Supporting development and validation of Infectious Disease Dx tests.</title>
        <authorList>
            <person name="Minogue T."/>
            <person name="Wolcott M."/>
            <person name="Wasieloski L."/>
            <person name="Aguilar W."/>
            <person name="Moore D."/>
            <person name="Jaissle J."/>
            <person name="Tallon L."/>
            <person name="Sadzewicz L."/>
            <person name="Zhao X."/>
            <person name="Boylan J."/>
            <person name="Ott S."/>
            <person name="Bowen H."/>
            <person name="Vavikolanu K."/>
            <person name="Mehta A."/>
            <person name="Aluvathingal J."/>
            <person name="Nadendla S."/>
            <person name="Yan Y."/>
            <person name="Sichtig H."/>
        </authorList>
    </citation>
    <scope>NUCLEOTIDE SEQUENCE [LARGE SCALE GENOMIC DNA]</scope>
    <source>
        <strain evidence="2 3">FDAARGOS_1272</strain>
    </source>
</reference>
<dbReference type="AlphaFoldDB" id="A0A892HV38"/>
<protein>
    <submittedName>
        <fullName evidence="2">Uncharacterized protein</fullName>
    </submittedName>
</protein>
<sequence>MRLAQLDGETENAPRNHDAVRLGWDGQASEKRYKTVRGHGIKTAGTFAHWARRAYAVAPTQKTSVWWRWQGLRLKAVEYAVQVSADGDALRQRSVIGGSKPFTLQPM</sequence>
<name>A0A892HV38_9BURK</name>
<feature type="region of interest" description="Disordered" evidence="1">
    <location>
        <begin position="1"/>
        <end position="23"/>
    </location>
</feature>
<keyword evidence="3" id="KW-1185">Reference proteome</keyword>
<proteinExistence type="predicted"/>
<dbReference type="Proteomes" id="UP000625568">
    <property type="component" value="Chromosome 1"/>
</dbReference>